<evidence type="ECO:0000256" key="2">
    <source>
        <dbReference type="ARBA" id="ARBA00022679"/>
    </source>
</evidence>
<dbReference type="SUPFAM" id="SSF53335">
    <property type="entry name" value="S-adenosyl-L-methionine-dependent methyltransferases"/>
    <property type="match status" value="1"/>
</dbReference>
<reference evidence="3 4" key="1">
    <citation type="submission" date="2020-08" db="EMBL/GenBank/DDBJ databases">
        <title>Genome sequence of Sphingomonas lutea KCTC 23642T.</title>
        <authorList>
            <person name="Hyun D.-W."/>
            <person name="Bae J.-W."/>
        </authorList>
    </citation>
    <scope>NUCLEOTIDE SEQUENCE [LARGE SCALE GENOMIC DNA]</scope>
    <source>
        <strain evidence="3 4">KCTC 23642</strain>
    </source>
</reference>
<evidence type="ECO:0000313" key="3">
    <source>
        <dbReference type="EMBL" id="QNN68286.1"/>
    </source>
</evidence>
<organism evidence="3 4">
    <name type="scientific">Sphingomonas lutea</name>
    <dbReference type="NCBI Taxonomy" id="1045317"/>
    <lineage>
        <taxon>Bacteria</taxon>
        <taxon>Pseudomonadati</taxon>
        <taxon>Pseudomonadota</taxon>
        <taxon>Alphaproteobacteria</taxon>
        <taxon>Sphingomonadales</taxon>
        <taxon>Sphingomonadaceae</taxon>
        <taxon>Sphingomonas</taxon>
    </lineage>
</organism>
<dbReference type="PANTHER" id="PTHR13090">
    <property type="entry name" value="ARGININE-HYDROXYLASE NDUFAF5, MITOCHONDRIAL"/>
    <property type="match status" value="1"/>
</dbReference>
<proteinExistence type="predicted"/>
<evidence type="ECO:0000313" key="4">
    <source>
        <dbReference type="Proteomes" id="UP000515971"/>
    </source>
</evidence>
<protein>
    <submittedName>
        <fullName evidence="3">SAM-dependent methyltransferase</fullName>
    </submittedName>
</protein>
<keyword evidence="4" id="KW-1185">Reference proteome</keyword>
<dbReference type="InterPro" id="IPR029063">
    <property type="entry name" value="SAM-dependent_MTases_sf"/>
</dbReference>
<sequence length="256" mass="28036">MFDLELRARRRDRAARHGPALFLFDRAFGDCLERITLVQRRFNRALILGCPNPDWPGQLARLVDQVDATDPGALFARGALGTQFLETEWKPAPGTYDLILSIGMLDIVEGLPLFLRNLRDALRPDGLLLGALSGGETLPQLRTALRGIDGKAASPHVHPRIEASALAPLLSSAGFVMPVVDIDRAQVSYRGLPSLVTDLRRMGATNILIRRARQGFSRAEYATAATRFAAAANAGRTVETFEILHFAGWTPEQKDG</sequence>
<dbReference type="PANTHER" id="PTHR13090:SF1">
    <property type="entry name" value="ARGININE-HYDROXYLASE NDUFAF5, MITOCHONDRIAL"/>
    <property type="match status" value="1"/>
</dbReference>
<keyword evidence="1 3" id="KW-0489">Methyltransferase</keyword>
<dbReference type="KEGG" id="slut:H9L13_05285"/>
<dbReference type="RefSeq" id="WP_187539659.1">
    <property type="nucleotide sequence ID" value="NZ_BAABJT010000001.1"/>
</dbReference>
<accession>A0A7G9SKB1</accession>
<dbReference type="GO" id="GO:0032259">
    <property type="term" value="P:methylation"/>
    <property type="evidence" value="ECO:0007669"/>
    <property type="project" value="UniProtKB-KW"/>
</dbReference>
<dbReference type="Proteomes" id="UP000515971">
    <property type="component" value="Chromosome"/>
</dbReference>
<dbReference type="Pfam" id="PF13489">
    <property type="entry name" value="Methyltransf_23"/>
    <property type="match status" value="1"/>
</dbReference>
<dbReference type="GO" id="GO:0008168">
    <property type="term" value="F:methyltransferase activity"/>
    <property type="evidence" value="ECO:0007669"/>
    <property type="project" value="UniProtKB-KW"/>
</dbReference>
<evidence type="ECO:0000256" key="1">
    <source>
        <dbReference type="ARBA" id="ARBA00022603"/>
    </source>
</evidence>
<name>A0A7G9SKB1_9SPHN</name>
<dbReference type="Gene3D" id="3.40.50.150">
    <property type="entry name" value="Vaccinia Virus protein VP39"/>
    <property type="match status" value="1"/>
</dbReference>
<dbReference type="InterPro" id="IPR050602">
    <property type="entry name" value="Malonyl-ACP_OMT"/>
</dbReference>
<keyword evidence="2 3" id="KW-0808">Transferase</keyword>
<dbReference type="EMBL" id="CP060718">
    <property type="protein sequence ID" value="QNN68286.1"/>
    <property type="molecule type" value="Genomic_DNA"/>
</dbReference>
<gene>
    <name evidence="3" type="ORF">H9L13_05285</name>
</gene>
<dbReference type="AlphaFoldDB" id="A0A7G9SKB1"/>